<gene>
    <name evidence="2" type="ORF">CO073_02805</name>
</gene>
<name>A0A2M8DR00_9BACT</name>
<comment type="caution">
    <text evidence="2">The sequence shown here is derived from an EMBL/GenBank/DDBJ whole genome shotgun (WGS) entry which is preliminary data.</text>
</comment>
<keyword evidence="1" id="KW-1133">Transmembrane helix</keyword>
<accession>A0A2M8DR00</accession>
<reference evidence="3" key="1">
    <citation type="submission" date="2017-09" db="EMBL/GenBank/DDBJ databases">
        <title>Depth-based differentiation of microbial function through sediment-hosted aquifers and enrichment of novel symbionts in the deep terrestrial subsurface.</title>
        <authorList>
            <person name="Probst A.J."/>
            <person name="Ladd B."/>
            <person name="Jarett J.K."/>
            <person name="Geller-Mcgrath D.E."/>
            <person name="Sieber C.M.K."/>
            <person name="Emerson J.B."/>
            <person name="Anantharaman K."/>
            <person name="Thomas B.C."/>
            <person name="Malmstrom R."/>
            <person name="Stieglmeier M."/>
            <person name="Klingl A."/>
            <person name="Woyke T."/>
            <person name="Ryan C.M."/>
            <person name="Banfield J.F."/>
        </authorList>
    </citation>
    <scope>NUCLEOTIDE SEQUENCE [LARGE SCALE GENOMIC DNA]</scope>
</reference>
<evidence type="ECO:0000313" key="3">
    <source>
        <dbReference type="Proteomes" id="UP000230136"/>
    </source>
</evidence>
<organism evidence="2 3">
    <name type="scientific">Candidatus Komeilibacteria bacterium CG_4_9_14_0_8_um_filter_36_9</name>
    <dbReference type="NCBI Taxonomy" id="1974473"/>
    <lineage>
        <taxon>Bacteria</taxon>
        <taxon>Candidatus Komeiliibacteriota</taxon>
    </lineage>
</organism>
<evidence type="ECO:0000256" key="1">
    <source>
        <dbReference type="SAM" id="Phobius"/>
    </source>
</evidence>
<feature type="transmembrane region" description="Helical" evidence="1">
    <location>
        <begin position="20"/>
        <end position="45"/>
    </location>
</feature>
<evidence type="ECO:0000313" key="2">
    <source>
        <dbReference type="EMBL" id="PJC01815.1"/>
    </source>
</evidence>
<proteinExistence type="predicted"/>
<protein>
    <submittedName>
        <fullName evidence="2">Uncharacterized protein</fullName>
    </submittedName>
</protein>
<sequence>MLKRSTKINHYFLKDINPVIRFLILSDTILIGAAGLLGPIFALFIEQFIDGGNEAVAGIAAGIYLFSRSVL</sequence>
<keyword evidence="1" id="KW-0812">Transmembrane</keyword>
<dbReference type="AlphaFoldDB" id="A0A2M8DR00"/>
<keyword evidence="1" id="KW-0472">Membrane</keyword>
<dbReference type="Proteomes" id="UP000230136">
    <property type="component" value="Unassembled WGS sequence"/>
</dbReference>
<dbReference type="EMBL" id="PFSY01000128">
    <property type="protein sequence ID" value="PJC01815.1"/>
    <property type="molecule type" value="Genomic_DNA"/>
</dbReference>